<evidence type="ECO:0000313" key="2">
    <source>
        <dbReference type="EMBL" id="UQC76840.1"/>
    </source>
</evidence>
<dbReference type="Proteomes" id="UP000830671">
    <property type="component" value="Chromosome 10"/>
</dbReference>
<reference evidence="2" key="1">
    <citation type="journal article" date="2021" name="Mol. Plant Microbe Interact.">
        <title>Complete Genome Sequence of the Plant-Pathogenic Fungus Colletotrichum lupini.</title>
        <authorList>
            <person name="Baroncelli R."/>
            <person name="Pensec F."/>
            <person name="Da Lio D."/>
            <person name="Boufleur T."/>
            <person name="Vicente I."/>
            <person name="Sarrocco S."/>
            <person name="Picot A."/>
            <person name="Baraldi E."/>
            <person name="Sukno S."/>
            <person name="Thon M."/>
            <person name="Le Floch G."/>
        </authorList>
    </citation>
    <scope>NUCLEOTIDE SEQUENCE</scope>
    <source>
        <strain evidence="2">IMI 504893</strain>
    </source>
</reference>
<feature type="region of interest" description="Disordered" evidence="1">
    <location>
        <begin position="1"/>
        <end position="22"/>
    </location>
</feature>
<gene>
    <name evidence="2" type="ORF">CLUP02_18355</name>
</gene>
<feature type="compositionally biased region" description="Polar residues" evidence="1">
    <location>
        <begin position="10"/>
        <end position="22"/>
    </location>
</feature>
<keyword evidence="3" id="KW-1185">Reference proteome</keyword>
<dbReference type="GeneID" id="73352267"/>
<dbReference type="KEGG" id="clup:CLUP02_18355"/>
<sequence>MAAPADYSVDPSTNPASWPTPHQTVEQANISKVNVDFINTNTIGDSDFHSLRIGAEGHVPLLRQVNRHVTRGLYQLISLNITEYSCVMVVSTVKTRNELLEEGFPWDNQDPQLEAAPESILMTTPVLYHVNLSTHCDPIRWPNGTTGYIDISKVDIIYVNVNGDSDFYMLRTGTNEHVHHVVTQVTKHLARGIYHLISLNATEHSCVVVISTRKKRSELSEGGFPWDSRIGPQPGVGSK</sequence>
<proteinExistence type="predicted"/>
<organism evidence="2 3">
    <name type="scientific">Colletotrichum lupini</name>
    <dbReference type="NCBI Taxonomy" id="145971"/>
    <lineage>
        <taxon>Eukaryota</taxon>
        <taxon>Fungi</taxon>
        <taxon>Dikarya</taxon>
        <taxon>Ascomycota</taxon>
        <taxon>Pezizomycotina</taxon>
        <taxon>Sordariomycetes</taxon>
        <taxon>Hypocreomycetidae</taxon>
        <taxon>Glomerellales</taxon>
        <taxon>Glomerellaceae</taxon>
        <taxon>Colletotrichum</taxon>
        <taxon>Colletotrichum acutatum species complex</taxon>
    </lineage>
</organism>
<protein>
    <submittedName>
        <fullName evidence="2">Uncharacterized protein</fullName>
    </submittedName>
</protein>
<name>A0A9Q8SH26_9PEZI</name>
<evidence type="ECO:0000256" key="1">
    <source>
        <dbReference type="SAM" id="MobiDB-lite"/>
    </source>
</evidence>
<evidence type="ECO:0000313" key="3">
    <source>
        <dbReference type="Proteomes" id="UP000830671"/>
    </source>
</evidence>
<dbReference type="EMBL" id="CP019472">
    <property type="protein sequence ID" value="UQC76840.1"/>
    <property type="molecule type" value="Genomic_DNA"/>
</dbReference>
<dbReference type="RefSeq" id="XP_049138481.1">
    <property type="nucleotide sequence ID" value="XM_049297257.1"/>
</dbReference>
<dbReference type="AlphaFoldDB" id="A0A9Q8SH26"/>
<accession>A0A9Q8SH26</accession>
<feature type="region of interest" description="Disordered" evidence="1">
    <location>
        <begin position="219"/>
        <end position="239"/>
    </location>
</feature>